<feature type="signal peptide" evidence="1">
    <location>
        <begin position="1"/>
        <end position="24"/>
    </location>
</feature>
<sequence>MLKGILRKSGVIIYLLFAVLAAHAQYRVTGGKGAPMLAEDDTKNRLQVYMVYGVNNTEISYTSSSTSHQWYRYKTRMQDAEKIPCIQNGTTSIIRNVEDGYGYFVGESAIIQQRYVWIIDYGKHAFNISGLYVSDKGNPCSAVRLTGTAEMDKLSYRTPSGMESEVKREFEIVYNTMEYSKDLKVFSRIEKKVATSDPFSVSLPAPLCDTDFLLKGDQFAKYFNVEKSISTGEYPAVAIEMYADSSFVADESLNMSTTGDGFSAPVTIRFTARANDPVAAIYVWTIYKTPQDGNSEDEEIEPIIRYPGEEIEYTFQQAGEFTARLEVSDRTGVCSDMEEIQLSISESFLDIPNAFSPGTTPGINDEFKVVYKSLVRFSGTIFNRWGSQMFHWTDPSQGWDGKKGGKYVPPGVYFYVIEATGSDGKKYKKSGDINLLRPKTIDDQIHD</sequence>
<name>A0A8G2F3Q6_9BACT</name>
<comment type="caution">
    <text evidence="2">The sequence shown here is derived from an EMBL/GenBank/DDBJ whole genome shotgun (WGS) entry which is preliminary data.</text>
</comment>
<dbReference type="Pfam" id="PF13585">
    <property type="entry name" value="CHU_C"/>
    <property type="match status" value="1"/>
</dbReference>
<protein>
    <submittedName>
        <fullName evidence="2">Gliding motility-associated C-terminal domain-containing protein</fullName>
    </submittedName>
</protein>
<organism evidence="2 3">
    <name type="scientific">Parabacteroides chinchillae</name>
    <dbReference type="NCBI Taxonomy" id="871327"/>
    <lineage>
        <taxon>Bacteria</taxon>
        <taxon>Pseudomonadati</taxon>
        <taxon>Bacteroidota</taxon>
        <taxon>Bacteroidia</taxon>
        <taxon>Bacteroidales</taxon>
        <taxon>Tannerellaceae</taxon>
        <taxon>Parabacteroides</taxon>
    </lineage>
</organism>
<feature type="chain" id="PRO_5034009764" evidence="1">
    <location>
        <begin position="25"/>
        <end position="447"/>
    </location>
</feature>
<dbReference type="EMBL" id="FNVS01000001">
    <property type="protein sequence ID" value="SEF41317.1"/>
    <property type="molecule type" value="Genomic_DNA"/>
</dbReference>
<gene>
    <name evidence="2" type="ORF">SAMN05444001_10176</name>
</gene>
<evidence type="ECO:0000256" key="1">
    <source>
        <dbReference type="SAM" id="SignalP"/>
    </source>
</evidence>
<evidence type="ECO:0000313" key="2">
    <source>
        <dbReference type="EMBL" id="SEF41317.1"/>
    </source>
</evidence>
<evidence type="ECO:0000313" key="3">
    <source>
        <dbReference type="Proteomes" id="UP000236725"/>
    </source>
</evidence>
<keyword evidence="3" id="KW-1185">Reference proteome</keyword>
<accession>A0A8G2F3Q6</accession>
<dbReference type="RefSeq" id="WP_103982070.1">
    <property type="nucleotide sequence ID" value="NZ_FNVS01000001.1"/>
</dbReference>
<dbReference type="Gene3D" id="2.60.40.10">
    <property type="entry name" value="Immunoglobulins"/>
    <property type="match status" value="1"/>
</dbReference>
<proteinExistence type="predicted"/>
<dbReference type="AlphaFoldDB" id="A0A8G2F3Q6"/>
<keyword evidence="1" id="KW-0732">Signal</keyword>
<reference evidence="2 3" key="1">
    <citation type="submission" date="2016-10" db="EMBL/GenBank/DDBJ databases">
        <authorList>
            <person name="Varghese N."/>
            <person name="Submissions S."/>
        </authorList>
    </citation>
    <scope>NUCLEOTIDE SEQUENCE [LARGE SCALE GENOMIC DNA]</scope>
    <source>
        <strain evidence="2 3">DSM 29073</strain>
    </source>
</reference>
<dbReference type="InterPro" id="IPR013783">
    <property type="entry name" value="Ig-like_fold"/>
</dbReference>
<dbReference type="Proteomes" id="UP000236725">
    <property type="component" value="Unassembled WGS sequence"/>
</dbReference>